<dbReference type="PROSITE" id="PS50234">
    <property type="entry name" value="VWFA"/>
    <property type="match status" value="1"/>
</dbReference>
<dbReference type="SMART" id="SM00327">
    <property type="entry name" value="VWA"/>
    <property type="match status" value="1"/>
</dbReference>
<evidence type="ECO:0000313" key="3">
    <source>
        <dbReference type="Proteomes" id="UP000069526"/>
    </source>
</evidence>
<dbReference type="InterPro" id="IPR011392">
    <property type="entry name" value="Tellurite-R_TerY"/>
</dbReference>
<dbReference type="Proteomes" id="UP000069526">
    <property type="component" value="Unassembled WGS sequence"/>
</dbReference>
<evidence type="ECO:0000313" key="2">
    <source>
        <dbReference type="EMBL" id="CYW13395.1"/>
    </source>
</evidence>
<dbReference type="Pfam" id="PF00092">
    <property type="entry name" value="VWA"/>
    <property type="match status" value="1"/>
</dbReference>
<protein>
    <submittedName>
        <fullName evidence="2">Uncharacterized protein encoded in toxicity protection region of plasmid R478, contains von Willebrand factor (VWF) domain</fullName>
    </submittedName>
</protein>
<dbReference type="AlphaFoldDB" id="A0A0Z8MQU9"/>
<name>A0A0Z8MQU9_STRSU</name>
<dbReference type="EMBL" id="FIJK01000008">
    <property type="protein sequence ID" value="CYW13395.1"/>
    <property type="molecule type" value="Genomic_DNA"/>
</dbReference>
<gene>
    <name evidence="2" type="ORF">ERS132539_00545</name>
</gene>
<dbReference type="PANTHER" id="PTHR10338:SF108">
    <property type="entry name" value="INTER-ALPHA-TRYPSIN INHIBITOR HEAVY CHAIN H4-LIKE PROTEIN"/>
    <property type="match status" value="1"/>
</dbReference>
<dbReference type="PIRSF" id="PIRSF020634">
    <property type="entry name" value="TerY_vWA"/>
    <property type="match status" value="1"/>
</dbReference>
<evidence type="ECO:0000259" key="1">
    <source>
        <dbReference type="PROSITE" id="PS50234"/>
    </source>
</evidence>
<dbReference type="RefSeq" id="WP_044766259.1">
    <property type="nucleotide sequence ID" value="NZ_CEIH01000003.1"/>
</dbReference>
<proteinExistence type="predicted"/>
<dbReference type="PANTHER" id="PTHR10338">
    <property type="entry name" value="INTER-ALPHA-TRYPSIN INHIBITOR HEAVY CHAIN FAMILY MEMBER"/>
    <property type="match status" value="1"/>
</dbReference>
<sequence>MSEFFKAPSRAHASCLLLIDTSGSMTGEKINSVNNGIRVFFEQLKNDEKARDTVDVAIVTFDSTVSVVQEFMPASSVEVAPTLHANGLTSMGAGLQKAIDMVLDRKNFYHSIGVESFIPWIVMFTDGEPTDSILEAKQQLDAENAKSTSGRGRIHLWALAVQGADVNTLNSLTKRVLYVTDSDYTKIFDWTRKSLAIISGSKPSEVPKLESLEGTGAQVNLPSDWA</sequence>
<dbReference type="Gene3D" id="3.40.50.410">
    <property type="entry name" value="von Willebrand factor, type A domain"/>
    <property type="match status" value="1"/>
</dbReference>
<dbReference type="InterPro" id="IPR036465">
    <property type="entry name" value="vWFA_dom_sf"/>
</dbReference>
<dbReference type="SUPFAM" id="SSF53300">
    <property type="entry name" value="vWA-like"/>
    <property type="match status" value="1"/>
</dbReference>
<dbReference type="InterPro" id="IPR050934">
    <property type="entry name" value="ITIH"/>
</dbReference>
<reference evidence="2 3" key="1">
    <citation type="submission" date="2016-02" db="EMBL/GenBank/DDBJ databases">
        <authorList>
            <consortium name="Pathogen Informatics"/>
        </authorList>
    </citation>
    <scope>NUCLEOTIDE SEQUENCE [LARGE SCALE GENOMIC DNA]</scope>
    <source>
        <strain evidence="2 3">SS1013</strain>
    </source>
</reference>
<organism evidence="2 3">
    <name type="scientific">Streptococcus suis</name>
    <dbReference type="NCBI Taxonomy" id="1307"/>
    <lineage>
        <taxon>Bacteria</taxon>
        <taxon>Bacillati</taxon>
        <taxon>Bacillota</taxon>
        <taxon>Bacilli</taxon>
        <taxon>Lactobacillales</taxon>
        <taxon>Streptococcaceae</taxon>
        <taxon>Streptococcus</taxon>
    </lineage>
</organism>
<feature type="domain" description="VWFA" evidence="1">
    <location>
        <begin position="14"/>
        <end position="195"/>
    </location>
</feature>
<accession>A0A0Z8MQU9</accession>
<dbReference type="InterPro" id="IPR002035">
    <property type="entry name" value="VWF_A"/>
</dbReference>